<evidence type="ECO:0000256" key="3">
    <source>
        <dbReference type="ARBA" id="ARBA00023004"/>
    </source>
</evidence>
<keyword evidence="3" id="KW-0408">Iron</keyword>
<proteinExistence type="predicted"/>
<dbReference type="RefSeq" id="WP_238894279.1">
    <property type="nucleotide sequence ID" value="NZ_JAKOGG010000001.1"/>
</dbReference>
<sequence>MNRFVIADPNLCFGCNTCMAACSEAHKHEGLQAAPRLVIMRSVDESAPHMCHQCEDAPCATVCPVNAIRHEGEAIVLNESRCIGCKLCAIACPFGAITLSGSKPIDVADDVATPLAALPPRPAPSVSPLLDWRPGVRSVAVKCDLCSFRAEGPACVETCPTKAIMVVCDEALALASNRKRQLTAVTNLVEWPVDSAPKTAAGGNK</sequence>
<evidence type="ECO:0000256" key="1">
    <source>
        <dbReference type="ARBA" id="ARBA00022485"/>
    </source>
</evidence>
<dbReference type="CDD" id="cd10554">
    <property type="entry name" value="HycB_like"/>
    <property type="match status" value="1"/>
</dbReference>
<keyword evidence="1" id="KW-0004">4Fe-4S</keyword>
<dbReference type="PROSITE" id="PS51379">
    <property type="entry name" value="4FE4S_FER_2"/>
    <property type="match status" value="2"/>
</dbReference>
<feature type="domain" description="4Fe-4S ferredoxin-type" evidence="5">
    <location>
        <begin position="2"/>
        <end position="31"/>
    </location>
</feature>
<dbReference type="PANTHER" id="PTHR42859">
    <property type="entry name" value="OXIDOREDUCTASE"/>
    <property type="match status" value="1"/>
</dbReference>
<protein>
    <submittedName>
        <fullName evidence="6">4Fe-4S dicluster domain-containing protein</fullName>
    </submittedName>
</protein>
<dbReference type="InterPro" id="IPR050294">
    <property type="entry name" value="RnfB_subfamily"/>
</dbReference>
<evidence type="ECO:0000313" key="6">
    <source>
        <dbReference type="EMBL" id="MCS4554940.1"/>
    </source>
</evidence>
<comment type="caution">
    <text evidence="6">The sequence shown here is derived from an EMBL/GenBank/DDBJ whole genome shotgun (WGS) entry which is preliminary data.</text>
</comment>
<keyword evidence="2" id="KW-0479">Metal-binding</keyword>
<evidence type="ECO:0000259" key="5">
    <source>
        <dbReference type="PROSITE" id="PS51379"/>
    </source>
</evidence>
<feature type="domain" description="4Fe-4S ferredoxin-type" evidence="5">
    <location>
        <begin position="73"/>
        <end position="102"/>
    </location>
</feature>
<gene>
    <name evidence="6" type="ORF">L9G74_00635</name>
</gene>
<evidence type="ECO:0000313" key="7">
    <source>
        <dbReference type="Proteomes" id="UP001201549"/>
    </source>
</evidence>
<evidence type="ECO:0000256" key="2">
    <source>
        <dbReference type="ARBA" id="ARBA00022723"/>
    </source>
</evidence>
<dbReference type="SUPFAM" id="SSF54862">
    <property type="entry name" value="4Fe-4S ferredoxins"/>
    <property type="match status" value="1"/>
</dbReference>
<dbReference type="Proteomes" id="UP001201549">
    <property type="component" value="Unassembled WGS sequence"/>
</dbReference>
<dbReference type="Gene3D" id="3.30.70.20">
    <property type="match status" value="2"/>
</dbReference>
<dbReference type="PROSITE" id="PS00198">
    <property type="entry name" value="4FE4S_FER_1"/>
    <property type="match status" value="1"/>
</dbReference>
<dbReference type="InterPro" id="IPR017896">
    <property type="entry name" value="4Fe4S_Fe-S-bd"/>
</dbReference>
<dbReference type="PANTHER" id="PTHR42859:SF16">
    <property type="entry name" value="FORMATE HYDROGENLYASE SUBUNIT 2-RELATED"/>
    <property type="match status" value="1"/>
</dbReference>
<evidence type="ECO:0000256" key="4">
    <source>
        <dbReference type="ARBA" id="ARBA00023014"/>
    </source>
</evidence>
<dbReference type="Pfam" id="PF00037">
    <property type="entry name" value="Fer4"/>
    <property type="match status" value="1"/>
</dbReference>
<organism evidence="6 7">
    <name type="scientific">Shewanella electrica</name>
    <dbReference type="NCBI Taxonomy" id="515560"/>
    <lineage>
        <taxon>Bacteria</taxon>
        <taxon>Pseudomonadati</taxon>
        <taxon>Pseudomonadota</taxon>
        <taxon>Gammaproteobacteria</taxon>
        <taxon>Alteromonadales</taxon>
        <taxon>Shewanellaceae</taxon>
        <taxon>Shewanella</taxon>
    </lineage>
</organism>
<reference evidence="7" key="1">
    <citation type="submission" date="2023-07" db="EMBL/GenBank/DDBJ databases">
        <title>Shewanella mangrovi sp. nov., an acetaldehyde- degrading bacterium isolated from mangrove sediment.</title>
        <authorList>
            <person name="Liu Y."/>
        </authorList>
    </citation>
    <scope>NUCLEOTIDE SEQUENCE [LARGE SCALE GENOMIC DNA]</scope>
    <source>
        <strain evidence="7">C32</strain>
    </source>
</reference>
<name>A0ABT2FH52_9GAMM</name>
<keyword evidence="7" id="KW-1185">Reference proteome</keyword>
<dbReference type="EMBL" id="JAKOGG010000001">
    <property type="protein sequence ID" value="MCS4554940.1"/>
    <property type="molecule type" value="Genomic_DNA"/>
</dbReference>
<keyword evidence="4" id="KW-0411">Iron-sulfur</keyword>
<accession>A0ABT2FH52</accession>
<dbReference type="InterPro" id="IPR017900">
    <property type="entry name" value="4Fe4S_Fe_S_CS"/>
</dbReference>